<dbReference type="CDD" id="cd05289">
    <property type="entry name" value="MDR_like_2"/>
    <property type="match status" value="1"/>
</dbReference>
<keyword evidence="5" id="KW-0694">RNA-binding</keyword>
<dbReference type="PANTHER" id="PTHR44154">
    <property type="entry name" value="QUINONE OXIDOREDUCTASE"/>
    <property type="match status" value="1"/>
</dbReference>
<dbReference type="InterPro" id="IPR020843">
    <property type="entry name" value="ER"/>
</dbReference>
<dbReference type="Pfam" id="PF08240">
    <property type="entry name" value="ADH_N"/>
    <property type="match status" value="1"/>
</dbReference>
<dbReference type="PANTHER" id="PTHR44154:SF1">
    <property type="entry name" value="QUINONE OXIDOREDUCTASE"/>
    <property type="match status" value="1"/>
</dbReference>
<feature type="domain" description="Enoyl reductase (ER)" evidence="6">
    <location>
        <begin position="10"/>
        <end position="304"/>
    </location>
</feature>
<evidence type="ECO:0000313" key="8">
    <source>
        <dbReference type="Proteomes" id="UP000190037"/>
    </source>
</evidence>
<dbReference type="PROSITE" id="PS01162">
    <property type="entry name" value="QOR_ZETA_CRYSTAL"/>
    <property type="match status" value="1"/>
</dbReference>
<comment type="subcellular location">
    <subcellularLocation>
        <location evidence="1">Cytoplasm</location>
    </subcellularLocation>
</comment>
<dbReference type="InterPro" id="IPR036291">
    <property type="entry name" value="NAD(P)-bd_dom_sf"/>
</dbReference>
<comment type="caution">
    <text evidence="7">The sequence shown here is derived from an EMBL/GenBank/DDBJ whole genome shotgun (WGS) entry which is preliminary data.</text>
</comment>
<dbReference type="GO" id="GO:0008270">
    <property type="term" value="F:zinc ion binding"/>
    <property type="evidence" value="ECO:0007669"/>
    <property type="project" value="InterPro"/>
</dbReference>
<evidence type="ECO:0000259" key="6">
    <source>
        <dbReference type="SMART" id="SM00829"/>
    </source>
</evidence>
<evidence type="ECO:0000256" key="3">
    <source>
        <dbReference type="ARBA" id="ARBA00022490"/>
    </source>
</evidence>
<dbReference type="Gene3D" id="3.90.180.10">
    <property type="entry name" value="Medium-chain alcohol dehydrogenases, catalytic domain"/>
    <property type="match status" value="1"/>
</dbReference>
<dbReference type="GO" id="GO:0016491">
    <property type="term" value="F:oxidoreductase activity"/>
    <property type="evidence" value="ECO:0007669"/>
    <property type="project" value="InterPro"/>
</dbReference>
<name>A0A1T3NM96_9ACTN</name>
<dbReference type="SMART" id="SM00829">
    <property type="entry name" value="PKS_ER"/>
    <property type="match status" value="1"/>
</dbReference>
<evidence type="ECO:0000256" key="2">
    <source>
        <dbReference type="ARBA" id="ARBA00011881"/>
    </source>
</evidence>
<dbReference type="EMBL" id="MWQN01000003">
    <property type="protein sequence ID" value="OPC78013.1"/>
    <property type="molecule type" value="Genomic_DNA"/>
</dbReference>
<evidence type="ECO:0000256" key="1">
    <source>
        <dbReference type="ARBA" id="ARBA00004496"/>
    </source>
</evidence>
<proteinExistence type="predicted"/>
<dbReference type="GO" id="GO:0003723">
    <property type="term" value="F:RNA binding"/>
    <property type="evidence" value="ECO:0007669"/>
    <property type="project" value="UniProtKB-KW"/>
</dbReference>
<organism evidence="7 8">
    <name type="scientific">Embleya scabrispora</name>
    <dbReference type="NCBI Taxonomy" id="159449"/>
    <lineage>
        <taxon>Bacteria</taxon>
        <taxon>Bacillati</taxon>
        <taxon>Actinomycetota</taxon>
        <taxon>Actinomycetes</taxon>
        <taxon>Kitasatosporales</taxon>
        <taxon>Streptomycetaceae</taxon>
        <taxon>Embleya</taxon>
    </lineage>
</organism>
<dbReference type="RefSeq" id="WP_078981106.1">
    <property type="nucleotide sequence ID" value="NZ_MWQN01000003.1"/>
</dbReference>
<dbReference type="GO" id="GO:0005737">
    <property type="term" value="C:cytoplasm"/>
    <property type="evidence" value="ECO:0007669"/>
    <property type="project" value="UniProtKB-SubCell"/>
</dbReference>
<evidence type="ECO:0000256" key="5">
    <source>
        <dbReference type="ARBA" id="ARBA00022884"/>
    </source>
</evidence>
<sequence length="309" mass="32134">MKAAIVREFGGPEVLHIAEIPTPHAGPGRVRVRVRAAGVMPFDTALRAGRFPPAMTPRFPAEPVVPGNEFAGVIDEVGEKVAGLPPGTEVLGFATTGAYAEFIVVPADQVARKPPGMPWEIAAGLSGNGQGAHMALSQLSVGPGDVVLINGAAGGLGTIAVQLARARGAATVIGTASERNHDYLRSLGAIPVTYGPGLVERVRAIAPDGVDAALDAAGPEALRDSVELTRDRDRVLTMISDEAARELGLRAWSGARSGELLDELAELWSRGEFAVHLRDTYALADAARAHRAVETGHGRGKVVLAVDLP</sequence>
<dbReference type="Proteomes" id="UP000190037">
    <property type="component" value="Unassembled WGS sequence"/>
</dbReference>
<dbReference type="SUPFAM" id="SSF51735">
    <property type="entry name" value="NAD(P)-binding Rossmann-fold domains"/>
    <property type="match status" value="1"/>
</dbReference>
<dbReference type="Pfam" id="PF13602">
    <property type="entry name" value="ADH_zinc_N_2"/>
    <property type="match status" value="1"/>
</dbReference>
<dbReference type="InterPro" id="IPR013154">
    <property type="entry name" value="ADH-like_N"/>
</dbReference>
<keyword evidence="3" id="KW-0963">Cytoplasm</keyword>
<dbReference type="STRING" id="159449.B4N89_37985"/>
<comment type="subunit">
    <text evidence="2">Homotetramer.</text>
</comment>
<keyword evidence="8" id="KW-1185">Reference proteome</keyword>
<dbReference type="InterPro" id="IPR002364">
    <property type="entry name" value="Quin_OxRdtase/zeta-crystal_CS"/>
</dbReference>
<dbReference type="SUPFAM" id="SSF50129">
    <property type="entry name" value="GroES-like"/>
    <property type="match status" value="1"/>
</dbReference>
<evidence type="ECO:0000313" key="7">
    <source>
        <dbReference type="EMBL" id="OPC78013.1"/>
    </source>
</evidence>
<dbReference type="InterPro" id="IPR011032">
    <property type="entry name" value="GroES-like_sf"/>
</dbReference>
<evidence type="ECO:0000256" key="4">
    <source>
        <dbReference type="ARBA" id="ARBA00022857"/>
    </source>
</evidence>
<dbReference type="InterPro" id="IPR051603">
    <property type="entry name" value="Zinc-ADH_QOR/CCCR"/>
</dbReference>
<accession>A0A1T3NM96</accession>
<keyword evidence="4" id="KW-0521">NADP</keyword>
<reference evidence="7 8" key="1">
    <citation type="submission" date="2017-03" db="EMBL/GenBank/DDBJ databases">
        <title>Draft genome sequence of Streptomyces scabrisporus NF3, endophyte isolated from Amphipterygium adstringens.</title>
        <authorList>
            <person name="Vazquez M."/>
            <person name="Ceapa C.D."/>
            <person name="Rodriguez Luna D."/>
            <person name="Sanchez Esquivel S."/>
        </authorList>
    </citation>
    <scope>NUCLEOTIDE SEQUENCE [LARGE SCALE GENOMIC DNA]</scope>
    <source>
        <strain evidence="7 8">NF3</strain>
    </source>
</reference>
<gene>
    <name evidence="7" type="ORF">B4N89_37985</name>
</gene>
<dbReference type="AlphaFoldDB" id="A0A1T3NM96"/>
<dbReference type="OrthoDB" id="3727682at2"/>
<dbReference type="Gene3D" id="3.40.50.720">
    <property type="entry name" value="NAD(P)-binding Rossmann-like Domain"/>
    <property type="match status" value="1"/>
</dbReference>
<protein>
    <submittedName>
        <fullName evidence="7">Alcohol dehydrogenase</fullName>
    </submittedName>
</protein>